<protein>
    <recommendedName>
        <fullName evidence="4">Proteasome assembly chaperone 3</fullName>
    </recommendedName>
</protein>
<gene>
    <name evidence="2" type="ORF">F503_08596</name>
</gene>
<evidence type="ECO:0008006" key="4">
    <source>
        <dbReference type="Google" id="ProtNLM"/>
    </source>
</evidence>
<dbReference type="HOGENOM" id="CLU_138059_0_0_1"/>
<dbReference type="OrthoDB" id="5593278at2759"/>
<dbReference type="OMA" id="WLHVPME"/>
<evidence type="ECO:0000313" key="2">
    <source>
        <dbReference type="EMBL" id="EPE02284.1"/>
    </source>
</evidence>
<reference evidence="2 3" key="1">
    <citation type="journal article" date="2013" name="BMC Genomics">
        <title>The genome and transcriptome of the pine saprophyte Ophiostoma piceae, and a comparison with the bark beetle-associated pine pathogen Grosmannia clavigera.</title>
        <authorList>
            <person name="Haridas S."/>
            <person name="Wang Y."/>
            <person name="Lim L."/>
            <person name="Massoumi Alamouti S."/>
            <person name="Jackman S."/>
            <person name="Docking R."/>
            <person name="Robertson G."/>
            <person name="Birol I."/>
            <person name="Bohlmann J."/>
            <person name="Breuil C."/>
        </authorList>
    </citation>
    <scope>NUCLEOTIDE SEQUENCE [LARGE SCALE GENOMIC DNA]</scope>
    <source>
        <strain evidence="2 3">UAMH 11346</strain>
    </source>
</reference>
<dbReference type="VEuPathDB" id="FungiDB:F503_08596"/>
<dbReference type="STRING" id="1262450.S3BM44"/>
<dbReference type="InterPro" id="IPR018788">
    <property type="entry name" value="Proteasome_assmbl_chp_3"/>
</dbReference>
<keyword evidence="3" id="KW-1185">Reference proteome</keyword>
<dbReference type="InterPro" id="IPR053720">
    <property type="entry name" value="Psm_Assembly_Chaperone"/>
</dbReference>
<accession>S3BM44</accession>
<name>S3BM44_OPHP1</name>
<evidence type="ECO:0000313" key="3">
    <source>
        <dbReference type="Proteomes" id="UP000016923"/>
    </source>
</evidence>
<dbReference type="PANTHER" id="PTHR31051:SF1">
    <property type="entry name" value="PROTEASOME ASSEMBLY CHAPERONE 3"/>
    <property type="match status" value="1"/>
</dbReference>
<dbReference type="Gene3D" id="3.30.230.90">
    <property type="match status" value="1"/>
</dbReference>
<feature type="region of interest" description="Disordered" evidence="1">
    <location>
        <begin position="1"/>
        <end position="21"/>
    </location>
</feature>
<dbReference type="PANTHER" id="PTHR31051">
    <property type="entry name" value="PROTEASOME ASSEMBLY CHAPERONE 3"/>
    <property type="match status" value="1"/>
</dbReference>
<dbReference type="eggNOG" id="ENOG502S447">
    <property type="taxonomic scope" value="Eukaryota"/>
</dbReference>
<organism evidence="2 3">
    <name type="scientific">Ophiostoma piceae (strain UAMH 11346)</name>
    <name type="common">Sap stain fungus</name>
    <dbReference type="NCBI Taxonomy" id="1262450"/>
    <lineage>
        <taxon>Eukaryota</taxon>
        <taxon>Fungi</taxon>
        <taxon>Dikarya</taxon>
        <taxon>Ascomycota</taxon>
        <taxon>Pezizomycotina</taxon>
        <taxon>Sordariomycetes</taxon>
        <taxon>Sordariomycetidae</taxon>
        <taxon>Ophiostomatales</taxon>
        <taxon>Ophiostomataceae</taxon>
        <taxon>Ophiostoma</taxon>
    </lineage>
</organism>
<dbReference type="EMBL" id="KE148182">
    <property type="protein sequence ID" value="EPE02284.1"/>
    <property type="molecule type" value="Genomic_DNA"/>
</dbReference>
<evidence type="ECO:0000256" key="1">
    <source>
        <dbReference type="SAM" id="MobiDB-lite"/>
    </source>
</evidence>
<dbReference type="GO" id="GO:0043248">
    <property type="term" value="P:proteasome assembly"/>
    <property type="evidence" value="ECO:0007669"/>
    <property type="project" value="InterPro"/>
</dbReference>
<dbReference type="Proteomes" id="UP000016923">
    <property type="component" value="Unassembled WGS sequence"/>
</dbReference>
<sequence>MASEAVAKSAPYPAKTRTATGTVSGIPTEAEVTYFKDKIMVLVSQSGRLAQWIQVPLSAPSAASLDAVLMPGIRGASSSTSLLPATHLTPRTLFGAGGETRETFGQLVAAQIGSFLSLRDPGETRTIVVGLGLDPPQRQPGTTSSEGDVQAQTTYFDVVELVQKAL</sequence>
<dbReference type="AlphaFoldDB" id="S3BM44"/>
<proteinExistence type="predicted"/>